<proteinExistence type="predicted"/>
<reference evidence="1" key="1">
    <citation type="submission" date="2023-06" db="EMBL/GenBank/DDBJ databases">
        <title>Genome-scale phylogeny and comparative genomics of the fungal order Sordariales.</title>
        <authorList>
            <consortium name="Lawrence Berkeley National Laboratory"/>
            <person name="Hensen N."/>
            <person name="Bonometti L."/>
            <person name="Westerberg I."/>
            <person name="Brannstrom I.O."/>
            <person name="Guillou S."/>
            <person name="Cros-Aarteil S."/>
            <person name="Calhoun S."/>
            <person name="Haridas S."/>
            <person name="Kuo A."/>
            <person name="Mondo S."/>
            <person name="Pangilinan J."/>
            <person name="Riley R."/>
            <person name="LaButti K."/>
            <person name="Andreopoulos B."/>
            <person name="Lipzen A."/>
            <person name="Chen C."/>
            <person name="Yanf M."/>
            <person name="Daum C."/>
            <person name="Ng V."/>
            <person name="Clum A."/>
            <person name="Steindorff A."/>
            <person name="Ohm R."/>
            <person name="Martin F."/>
            <person name="Silar P."/>
            <person name="Natvig D."/>
            <person name="Lalanne C."/>
            <person name="Gautier V."/>
            <person name="Ament-velasquez S.L."/>
            <person name="Kruys A."/>
            <person name="Hutchinson M.I."/>
            <person name="Powell A.J."/>
            <person name="Barry K."/>
            <person name="Miller A.N."/>
            <person name="Grigoriev I.V."/>
            <person name="Debuchy R."/>
            <person name="Gladieux P."/>
            <person name="Thoren M.H."/>
            <person name="Johannesson H."/>
        </authorList>
    </citation>
    <scope>NUCLEOTIDE SEQUENCE</scope>
    <source>
        <strain evidence="1">SMH2392-1A</strain>
    </source>
</reference>
<evidence type="ECO:0000313" key="1">
    <source>
        <dbReference type="EMBL" id="KAK0703140.1"/>
    </source>
</evidence>
<comment type="caution">
    <text evidence="1">The sequence shown here is derived from an EMBL/GenBank/DDBJ whole genome shotgun (WGS) entry which is preliminary data.</text>
</comment>
<name>A0AA39ZT71_9PEZI</name>
<gene>
    <name evidence="1" type="ORF">B0T26DRAFT_863977</name>
</gene>
<evidence type="ECO:0000313" key="2">
    <source>
        <dbReference type="Proteomes" id="UP001172101"/>
    </source>
</evidence>
<sequence length="395" mass="44467">MRRYAFPMVQTFQLVAPRAKKMSADRANLGEMLFNGSARGLVRLLAVPVRPQNPPETASSTLAQAQNSRLTATAAQMASHGAAKDMGGTDGHFVIDRPVSFSTLPPEVCRLIFACIQRIDDVICLGLANRYFWSMGRERMHDYYMSFLGELANENIVCVGEDVKPGDYPPGLFSAQELDVLGQREGGIPDDWDSDWDDEAYLKVPFTLYHFTFLSISTMVEDVCLFNKSLALLGHFSLLGISKDPAFNCTCLEMRVEEATYFPQDQQWILRNLTTKQLVRSEAIVLKPEFIHGPNISVLGFGEVVMSRIRWSTSSYTNMSATVDVSRGVWAGHRFDITTLARHQDEINEVGWSDVSDEVAREIAVIWESEYGADWRETVCEDWYTKFGRSLRPVS</sequence>
<organism evidence="1 2">
    <name type="scientific">Lasiosphaeria miniovina</name>
    <dbReference type="NCBI Taxonomy" id="1954250"/>
    <lineage>
        <taxon>Eukaryota</taxon>
        <taxon>Fungi</taxon>
        <taxon>Dikarya</taxon>
        <taxon>Ascomycota</taxon>
        <taxon>Pezizomycotina</taxon>
        <taxon>Sordariomycetes</taxon>
        <taxon>Sordariomycetidae</taxon>
        <taxon>Sordariales</taxon>
        <taxon>Lasiosphaeriaceae</taxon>
        <taxon>Lasiosphaeria</taxon>
    </lineage>
</organism>
<dbReference type="GeneID" id="85331051"/>
<dbReference type="EMBL" id="JAUIRO010000008">
    <property type="protein sequence ID" value="KAK0703140.1"/>
    <property type="molecule type" value="Genomic_DNA"/>
</dbReference>
<dbReference type="AlphaFoldDB" id="A0AA39ZT71"/>
<evidence type="ECO:0008006" key="3">
    <source>
        <dbReference type="Google" id="ProtNLM"/>
    </source>
</evidence>
<dbReference type="RefSeq" id="XP_060289999.1">
    <property type="nucleotide sequence ID" value="XM_060447781.1"/>
</dbReference>
<accession>A0AA39ZT71</accession>
<dbReference type="Proteomes" id="UP001172101">
    <property type="component" value="Unassembled WGS sequence"/>
</dbReference>
<protein>
    <recommendedName>
        <fullName evidence="3">F-box domain-containing protein</fullName>
    </recommendedName>
</protein>
<keyword evidence="2" id="KW-1185">Reference proteome</keyword>